<evidence type="ECO:0000256" key="6">
    <source>
        <dbReference type="ARBA" id="ARBA00023136"/>
    </source>
</evidence>
<reference evidence="9" key="1">
    <citation type="submission" date="2022-05" db="EMBL/GenBank/DDBJ databases">
        <authorList>
            <person name="Pankratov T."/>
        </authorList>
    </citation>
    <scope>NUCLEOTIDE SEQUENCE</scope>
    <source>
        <strain evidence="9">BP6-180914</strain>
    </source>
</reference>
<feature type="transmembrane region" description="Helical" evidence="7">
    <location>
        <begin position="115"/>
        <end position="134"/>
    </location>
</feature>
<evidence type="ECO:0000256" key="5">
    <source>
        <dbReference type="ARBA" id="ARBA00022989"/>
    </source>
</evidence>
<keyword evidence="6 7" id="KW-0472">Membrane</keyword>
<dbReference type="PANTHER" id="PTHR31272">
    <property type="entry name" value="CYTOCHROME C-TYPE BIOGENESIS PROTEIN HI_1454-RELATED"/>
    <property type="match status" value="1"/>
</dbReference>
<dbReference type="PANTHER" id="PTHR31272:SF9">
    <property type="entry name" value="BLL1027 PROTEIN"/>
    <property type="match status" value="1"/>
</dbReference>
<sequence length="239" mass="24247">MGAAFGFAFVAGLASMLSPCVLPLVPLVLAPALSTHRFGPLVLAGGLAMSFTIVGLFVATIGYALNIDGSVFRSAGAIVMVLVGLMLLVPSLQVRFATVSGPVANWADQRMGHPVASGLAGQFGIGLLLGLVWSPCVGPTLGAASLMAAQGHNLGEVACVMLFFGIGAAVPLLALGVLSRQTLQIARGGLLDAGKAAKIAIGLLLVLFGGGILFGLDKIIEAVLVDWSPAWLVSTATRF</sequence>
<dbReference type="InterPro" id="IPR003834">
    <property type="entry name" value="Cyt_c_assmbl_TM_dom"/>
</dbReference>
<comment type="caution">
    <text evidence="9">The sequence shown here is derived from an EMBL/GenBank/DDBJ whole genome shotgun (WGS) entry which is preliminary data.</text>
</comment>
<evidence type="ECO:0000256" key="1">
    <source>
        <dbReference type="ARBA" id="ARBA00004141"/>
    </source>
</evidence>
<comment type="similarity">
    <text evidence="2">Belongs to the DsbD family.</text>
</comment>
<accession>A0AA42CH67</accession>
<evidence type="ECO:0000313" key="9">
    <source>
        <dbReference type="EMBL" id="MCW6507263.1"/>
    </source>
</evidence>
<gene>
    <name evidence="9" type="ORF">M8523_04435</name>
</gene>
<keyword evidence="4" id="KW-0201">Cytochrome c-type biogenesis</keyword>
<feature type="transmembrane region" description="Helical" evidence="7">
    <location>
        <begin position="6"/>
        <end position="29"/>
    </location>
</feature>
<feature type="transmembrane region" description="Helical" evidence="7">
    <location>
        <begin position="71"/>
        <end position="94"/>
    </location>
</feature>
<dbReference type="EMBL" id="JAMOIM010000002">
    <property type="protein sequence ID" value="MCW6507263.1"/>
    <property type="molecule type" value="Genomic_DNA"/>
</dbReference>
<feature type="transmembrane region" description="Helical" evidence="7">
    <location>
        <begin position="199"/>
        <end position="216"/>
    </location>
</feature>
<keyword evidence="3 7" id="KW-0812">Transmembrane</keyword>
<evidence type="ECO:0000256" key="2">
    <source>
        <dbReference type="ARBA" id="ARBA00006143"/>
    </source>
</evidence>
<evidence type="ECO:0000256" key="3">
    <source>
        <dbReference type="ARBA" id="ARBA00022692"/>
    </source>
</evidence>
<dbReference type="InterPro" id="IPR051790">
    <property type="entry name" value="Cytochrome_c-biogenesis_DsbD"/>
</dbReference>
<evidence type="ECO:0000259" key="8">
    <source>
        <dbReference type="Pfam" id="PF02683"/>
    </source>
</evidence>
<feature type="transmembrane region" description="Helical" evidence="7">
    <location>
        <begin position="41"/>
        <end position="65"/>
    </location>
</feature>
<name>A0AA42CH67_9HYPH</name>
<organism evidence="9 10">
    <name type="scientific">Lichenifustis flavocetrariae</name>
    <dbReference type="NCBI Taxonomy" id="2949735"/>
    <lineage>
        <taxon>Bacteria</taxon>
        <taxon>Pseudomonadati</taxon>
        <taxon>Pseudomonadota</taxon>
        <taxon>Alphaproteobacteria</taxon>
        <taxon>Hyphomicrobiales</taxon>
        <taxon>Lichenihabitantaceae</taxon>
        <taxon>Lichenifustis</taxon>
    </lineage>
</organism>
<comment type="subcellular location">
    <subcellularLocation>
        <location evidence="1">Membrane</location>
        <topology evidence="1">Multi-pass membrane protein</topology>
    </subcellularLocation>
</comment>
<feature type="transmembrane region" description="Helical" evidence="7">
    <location>
        <begin position="154"/>
        <end position="178"/>
    </location>
</feature>
<keyword evidence="10" id="KW-1185">Reference proteome</keyword>
<dbReference type="RefSeq" id="WP_282583627.1">
    <property type="nucleotide sequence ID" value="NZ_JAMOIM010000002.1"/>
</dbReference>
<dbReference type="Proteomes" id="UP001165667">
    <property type="component" value="Unassembled WGS sequence"/>
</dbReference>
<dbReference type="GO" id="GO:0016020">
    <property type="term" value="C:membrane"/>
    <property type="evidence" value="ECO:0007669"/>
    <property type="project" value="UniProtKB-SubCell"/>
</dbReference>
<evidence type="ECO:0000256" key="4">
    <source>
        <dbReference type="ARBA" id="ARBA00022748"/>
    </source>
</evidence>
<evidence type="ECO:0000256" key="7">
    <source>
        <dbReference type="SAM" id="Phobius"/>
    </source>
</evidence>
<feature type="domain" description="Cytochrome C biogenesis protein transmembrane" evidence="8">
    <location>
        <begin position="6"/>
        <end position="186"/>
    </location>
</feature>
<protein>
    <submittedName>
        <fullName evidence="9">Sulfite exporter TauE/SafE family protein</fullName>
    </submittedName>
</protein>
<proteinExistence type="inferred from homology"/>
<dbReference type="GO" id="GO:0017004">
    <property type="term" value="P:cytochrome complex assembly"/>
    <property type="evidence" value="ECO:0007669"/>
    <property type="project" value="UniProtKB-KW"/>
</dbReference>
<evidence type="ECO:0000313" key="10">
    <source>
        <dbReference type="Proteomes" id="UP001165667"/>
    </source>
</evidence>
<dbReference type="Pfam" id="PF02683">
    <property type="entry name" value="DsbD_TM"/>
    <property type="match status" value="1"/>
</dbReference>
<keyword evidence="5 7" id="KW-1133">Transmembrane helix</keyword>
<dbReference type="AlphaFoldDB" id="A0AA42CH67"/>